<dbReference type="Proteomes" id="UP000030651">
    <property type="component" value="Unassembled WGS sequence"/>
</dbReference>
<dbReference type="HOGENOM" id="CLU_092535_0_0_1"/>
<keyword evidence="3" id="KW-1185">Reference proteome</keyword>
<dbReference type="EMBL" id="KI912120">
    <property type="protein sequence ID" value="ETS74284.1"/>
    <property type="molecule type" value="Genomic_DNA"/>
</dbReference>
<name>W3WKM9_PESFW</name>
<keyword evidence="1" id="KW-1133">Transmembrane helix</keyword>
<dbReference type="OrthoDB" id="1523883at2759"/>
<protein>
    <recommendedName>
        <fullName evidence="4">Integral membrane protein</fullName>
    </recommendedName>
</protein>
<proteinExistence type="predicted"/>
<dbReference type="AlphaFoldDB" id="W3WKM9"/>
<feature type="transmembrane region" description="Helical" evidence="1">
    <location>
        <begin position="12"/>
        <end position="30"/>
    </location>
</feature>
<evidence type="ECO:0000313" key="2">
    <source>
        <dbReference type="EMBL" id="ETS74284.1"/>
    </source>
</evidence>
<dbReference type="GeneID" id="19279163"/>
<feature type="transmembrane region" description="Helical" evidence="1">
    <location>
        <begin position="92"/>
        <end position="117"/>
    </location>
</feature>
<gene>
    <name evidence="2" type="ORF">PFICI_14150</name>
</gene>
<feature type="transmembrane region" description="Helical" evidence="1">
    <location>
        <begin position="138"/>
        <end position="161"/>
    </location>
</feature>
<dbReference type="eggNOG" id="ENOG502SN2U">
    <property type="taxonomic scope" value="Eukaryota"/>
</dbReference>
<evidence type="ECO:0000256" key="1">
    <source>
        <dbReference type="SAM" id="Phobius"/>
    </source>
</evidence>
<organism evidence="2 3">
    <name type="scientific">Pestalotiopsis fici (strain W106-1 / CGMCC3.15140)</name>
    <dbReference type="NCBI Taxonomy" id="1229662"/>
    <lineage>
        <taxon>Eukaryota</taxon>
        <taxon>Fungi</taxon>
        <taxon>Dikarya</taxon>
        <taxon>Ascomycota</taxon>
        <taxon>Pezizomycotina</taxon>
        <taxon>Sordariomycetes</taxon>
        <taxon>Xylariomycetidae</taxon>
        <taxon>Amphisphaeriales</taxon>
        <taxon>Sporocadaceae</taxon>
        <taxon>Pestalotiopsis</taxon>
    </lineage>
</organism>
<evidence type="ECO:0000313" key="3">
    <source>
        <dbReference type="Proteomes" id="UP000030651"/>
    </source>
</evidence>
<dbReference type="RefSeq" id="XP_007840922.1">
    <property type="nucleotide sequence ID" value="XM_007842731.1"/>
</dbReference>
<evidence type="ECO:0008006" key="4">
    <source>
        <dbReference type="Google" id="ProtNLM"/>
    </source>
</evidence>
<feature type="transmembrane region" description="Helical" evidence="1">
    <location>
        <begin position="51"/>
        <end position="72"/>
    </location>
</feature>
<keyword evidence="1" id="KW-0812">Transmembrane</keyword>
<dbReference type="OMA" id="CTLWFAF"/>
<sequence>MASRAFFDPMTLLRAAPVISSTAALCYSFDQYNFLTNFLRPIHGDYFNESVPSYFASFFPAGLPQILLFYGISIGTGMANVSSQPNDAWRWYAAGTALAVGHFAFVPKIMWAVSALFEEFEDPKGQGNRKLKRWLDIHAVRSFVVDLPAWVCFSVAALASLQTV</sequence>
<keyword evidence="1" id="KW-0472">Membrane</keyword>
<accession>W3WKM9</accession>
<dbReference type="STRING" id="1229662.W3WKM9"/>
<reference evidence="3" key="1">
    <citation type="journal article" date="2015" name="BMC Genomics">
        <title>Genomic and transcriptomic analysis of the endophytic fungus Pestalotiopsis fici reveals its lifestyle and high potential for synthesis of natural products.</title>
        <authorList>
            <person name="Wang X."/>
            <person name="Zhang X."/>
            <person name="Liu L."/>
            <person name="Xiang M."/>
            <person name="Wang W."/>
            <person name="Sun X."/>
            <person name="Che Y."/>
            <person name="Guo L."/>
            <person name="Liu G."/>
            <person name="Guo L."/>
            <person name="Wang C."/>
            <person name="Yin W.B."/>
            <person name="Stadler M."/>
            <person name="Zhang X."/>
            <person name="Liu X."/>
        </authorList>
    </citation>
    <scope>NUCLEOTIDE SEQUENCE [LARGE SCALE GENOMIC DNA]</scope>
    <source>
        <strain evidence="3">W106-1 / CGMCC3.15140</strain>
    </source>
</reference>
<dbReference type="InParanoid" id="W3WKM9"/>
<dbReference type="KEGG" id="pfy:PFICI_14150"/>